<accession>A0A6A5YNG9</accession>
<dbReference type="GO" id="GO:0016787">
    <property type="term" value="F:hydrolase activity"/>
    <property type="evidence" value="ECO:0007669"/>
    <property type="project" value="UniProtKB-KW"/>
</dbReference>
<name>A0A6A5YNG9_9PLEO</name>
<keyword evidence="2" id="KW-0378">Hydrolase</keyword>
<dbReference type="Proteomes" id="UP000799770">
    <property type="component" value="Unassembled WGS sequence"/>
</dbReference>
<dbReference type="OrthoDB" id="10479610at2759"/>
<gene>
    <name evidence="2" type="ORF">BDV96DRAFT_653143</name>
</gene>
<reference evidence="2" key="1">
    <citation type="journal article" date="2020" name="Stud. Mycol.">
        <title>101 Dothideomycetes genomes: a test case for predicting lifestyles and emergence of pathogens.</title>
        <authorList>
            <person name="Haridas S."/>
            <person name="Albert R."/>
            <person name="Binder M."/>
            <person name="Bloem J."/>
            <person name="Labutti K."/>
            <person name="Salamov A."/>
            <person name="Andreopoulos B."/>
            <person name="Baker S."/>
            <person name="Barry K."/>
            <person name="Bills G."/>
            <person name="Bluhm B."/>
            <person name="Cannon C."/>
            <person name="Castanera R."/>
            <person name="Culley D."/>
            <person name="Daum C."/>
            <person name="Ezra D."/>
            <person name="Gonzalez J."/>
            <person name="Henrissat B."/>
            <person name="Kuo A."/>
            <person name="Liang C."/>
            <person name="Lipzen A."/>
            <person name="Lutzoni F."/>
            <person name="Magnuson J."/>
            <person name="Mondo S."/>
            <person name="Nolan M."/>
            <person name="Ohm R."/>
            <person name="Pangilinan J."/>
            <person name="Park H.-J."/>
            <person name="Ramirez L."/>
            <person name="Alfaro M."/>
            <person name="Sun H."/>
            <person name="Tritt A."/>
            <person name="Yoshinaga Y."/>
            <person name="Zwiers L.-H."/>
            <person name="Turgeon B."/>
            <person name="Goodwin S."/>
            <person name="Spatafora J."/>
            <person name="Crous P."/>
            <person name="Grigoriev I."/>
        </authorList>
    </citation>
    <scope>NUCLEOTIDE SEQUENCE</scope>
    <source>
        <strain evidence="2">CBS 627.86</strain>
    </source>
</reference>
<dbReference type="EMBL" id="ML977349">
    <property type="protein sequence ID" value="KAF2108254.1"/>
    <property type="molecule type" value="Genomic_DNA"/>
</dbReference>
<dbReference type="Gene3D" id="3.40.50.1820">
    <property type="entry name" value="alpha/beta hydrolase"/>
    <property type="match status" value="1"/>
</dbReference>
<evidence type="ECO:0000313" key="3">
    <source>
        <dbReference type="Proteomes" id="UP000799770"/>
    </source>
</evidence>
<dbReference type="InterPro" id="IPR029058">
    <property type="entry name" value="AB_hydrolase_fold"/>
</dbReference>
<proteinExistence type="predicted"/>
<organism evidence="2 3">
    <name type="scientific">Lophiotrema nucula</name>
    <dbReference type="NCBI Taxonomy" id="690887"/>
    <lineage>
        <taxon>Eukaryota</taxon>
        <taxon>Fungi</taxon>
        <taxon>Dikarya</taxon>
        <taxon>Ascomycota</taxon>
        <taxon>Pezizomycotina</taxon>
        <taxon>Dothideomycetes</taxon>
        <taxon>Pleosporomycetidae</taxon>
        <taxon>Pleosporales</taxon>
        <taxon>Lophiotremataceae</taxon>
        <taxon>Lophiotrema</taxon>
    </lineage>
</organism>
<dbReference type="Pfam" id="PF12697">
    <property type="entry name" value="Abhydrolase_6"/>
    <property type="match status" value="1"/>
</dbReference>
<feature type="domain" description="AB hydrolase-1" evidence="1">
    <location>
        <begin position="97"/>
        <end position="212"/>
    </location>
</feature>
<keyword evidence="3" id="KW-1185">Reference proteome</keyword>
<evidence type="ECO:0000259" key="1">
    <source>
        <dbReference type="Pfam" id="PF12697"/>
    </source>
</evidence>
<dbReference type="InterPro" id="IPR000073">
    <property type="entry name" value="AB_hydrolase_1"/>
</dbReference>
<sequence>MASRKSAHRLQQLSSHFRADAPEAKRATLSSEIKLLLFEGHDDEAAQKALSAFLQPPRYKARPEQLSILERAETSTFISDGAAITQYVWNPNSNTSLILTHGFGTCTAFLAQPIQHLLSTTPHRIVAIDHAAHGASSGSETSFGQFILTLKHLVQRELDEGKHVKALIGHSVGATAMFMLYYLHPSVFQKQGSKAAIIALNPPLQPTTLMQGFCAQHKLPQDLVVGMRAAFQPSPEDVLKLKIGESGCFRGVRVLLVQDQSDKIAVPGETEVLAGLLERGGAVVRVERTSGLGHFKIVSDGEVLGMVARECV</sequence>
<dbReference type="AlphaFoldDB" id="A0A6A5YNG9"/>
<protein>
    <submittedName>
        <fullName evidence="2">Alpha/Beta hydrolase protein</fullName>
    </submittedName>
</protein>
<dbReference type="SUPFAM" id="SSF53474">
    <property type="entry name" value="alpha/beta-Hydrolases"/>
    <property type="match status" value="1"/>
</dbReference>
<evidence type="ECO:0000313" key="2">
    <source>
        <dbReference type="EMBL" id="KAF2108254.1"/>
    </source>
</evidence>